<dbReference type="AlphaFoldDB" id="K6FM23"/>
<evidence type="ECO:0000313" key="2">
    <source>
        <dbReference type="EMBL" id="EKO39582.1"/>
    </source>
</evidence>
<dbReference type="InterPro" id="IPR009875">
    <property type="entry name" value="PilZ_domain"/>
</dbReference>
<dbReference type="EMBL" id="ALAO01000130">
    <property type="protein sequence ID" value="EKO39582.1"/>
    <property type="molecule type" value="Genomic_DNA"/>
</dbReference>
<evidence type="ECO:0000313" key="3">
    <source>
        <dbReference type="Proteomes" id="UP000006272"/>
    </source>
</evidence>
<dbReference type="SUPFAM" id="SSF141371">
    <property type="entry name" value="PilZ domain-like"/>
    <property type="match status" value="1"/>
</dbReference>
<protein>
    <submittedName>
        <fullName evidence="2">PilZ domain-containing protein</fullName>
    </submittedName>
</protein>
<dbReference type="PATRIC" id="fig|1206767.3.peg.1673"/>
<dbReference type="Proteomes" id="UP000006272">
    <property type="component" value="Unassembled WGS sequence"/>
</dbReference>
<evidence type="ECO:0000259" key="1">
    <source>
        <dbReference type="Pfam" id="PF07238"/>
    </source>
</evidence>
<reference evidence="2 3" key="1">
    <citation type="submission" date="2012-07" db="EMBL/GenBank/DDBJ databases">
        <title>Draft genome sequence of Desulfovibrio magneticus str. Maddingley MBC34 obtained from a metagenomic sequence of a methanogenic enrichment isolated from coal-seam formation water in Victoria, Australia.</title>
        <authorList>
            <person name="Greenfield P."/>
            <person name="Hendry P."/>
            <person name="Li D."/>
            <person name="Rosewarne C.P."/>
            <person name="Tran-Dinh N."/>
            <person name="Elbourne L.D.H."/>
            <person name="Paulsen I.T."/>
            <person name="Midgley D.J."/>
        </authorList>
    </citation>
    <scope>NUCLEOTIDE SEQUENCE [LARGE SCALE GENOMIC DNA]</scope>
    <source>
        <strain evidence="3">Maddingley MBC34</strain>
    </source>
</reference>
<sequence length="189" mass="21326">MDKPCIRAVKTRAARGDACANNDGMITIFRQLIVPLTARRTQGPTMALLEYRNCPCCGHPTWQEFTPLADADSSYWRCRDCGDRRAAKRVRIEETALLHRGRLQTTTTCADVLIRDLSRDGARLCLDEDMPLELAVDQAVSFNPQLQPFGELAHYIPSVVRWIKGHEFGLLFTRPLAISSGDIRRIVKN</sequence>
<gene>
    <name evidence="2" type="ORF">B193_1707</name>
</gene>
<organism evidence="2 3">
    <name type="scientific">Solidesulfovibrio magneticus str. Maddingley MBC34</name>
    <dbReference type="NCBI Taxonomy" id="1206767"/>
    <lineage>
        <taxon>Bacteria</taxon>
        <taxon>Pseudomonadati</taxon>
        <taxon>Thermodesulfobacteriota</taxon>
        <taxon>Desulfovibrionia</taxon>
        <taxon>Desulfovibrionales</taxon>
        <taxon>Desulfovibrionaceae</taxon>
        <taxon>Solidesulfovibrio</taxon>
    </lineage>
</organism>
<dbReference type="Gene3D" id="2.40.10.220">
    <property type="entry name" value="predicted glycosyltransferase like domains"/>
    <property type="match status" value="1"/>
</dbReference>
<dbReference type="GO" id="GO:0035438">
    <property type="term" value="F:cyclic-di-GMP binding"/>
    <property type="evidence" value="ECO:0007669"/>
    <property type="project" value="InterPro"/>
</dbReference>
<proteinExistence type="predicted"/>
<name>K6FM23_9BACT</name>
<comment type="caution">
    <text evidence="2">The sequence shown here is derived from an EMBL/GenBank/DDBJ whole genome shotgun (WGS) entry which is preliminary data.</text>
</comment>
<accession>K6FM23</accession>
<dbReference type="Pfam" id="PF07238">
    <property type="entry name" value="PilZ"/>
    <property type="match status" value="1"/>
</dbReference>
<feature type="domain" description="PilZ" evidence="1">
    <location>
        <begin position="83"/>
        <end position="187"/>
    </location>
</feature>